<dbReference type="PROSITE" id="PS50995">
    <property type="entry name" value="HTH_MARR_2"/>
    <property type="match status" value="1"/>
</dbReference>
<protein>
    <submittedName>
        <fullName evidence="2">MarR family transcriptional regulator</fullName>
    </submittedName>
</protein>
<organism evidence="2 4">
    <name type="scientific">Polyangium fumosum</name>
    <dbReference type="NCBI Taxonomy" id="889272"/>
    <lineage>
        <taxon>Bacteria</taxon>
        <taxon>Pseudomonadati</taxon>
        <taxon>Myxococcota</taxon>
        <taxon>Polyangia</taxon>
        <taxon>Polyangiales</taxon>
        <taxon>Polyangiaceae</taxon>
        <taxon>Polyangium</taxon>
    </lineage>
</organism>
<proteinExistence type="predicted"/>
<dbReference type="EMBL" id="SSMQ01000042">
    <property type="protein sequence ID" value="TKD01079.1"/>
    <property type="molecule type" value="Genomic_DNA"/>
</dbReference>
<reference evidence="2 4" key="1">
    <citation type="submission" date="2019-04" db="EMBL/GenBank/DDBJ databases">
        <authorList>
            <person name="Li Y."/>
            <person name="Wang J."/>
        </authorList>
    </citation>
    <scope>NUCLEOTIDE SEQUENCE [LARGE SCALE GENOMIC DNA]</scope>
    <source>
        <strain evidence="2 4">DSM 14668</strain>
    </source>
</reference>
<evidence type="ECO:0000313" key="3">
    <source>
        <dbReference type="EMBL" id="TKD01079.1"/>
    </source>
</evidence>
<dbReference type="SUPFAM" id="SSF46785">
    <property type="entry name" value="Winged helix' DNA-binding domain"/>
    <property type="match status" value="1"/>
</dbReference>
<dbReference type="AlphaFoldDB" id="A0A4U1J0W5"/>
<evidence type="ECO:0000313" key="2">
    <source>
        <dbReference type="EMBL" id="TKD00552.1"/>
    </source>
</evidence>
<dbReference type="Proteomes" id="UP000309215">
    <property type="component" value="Unassembled WGS sequence"/>
</dbReference>
<evidence type="ECO:0000259" key="1">
    <source>
        <dbReference type="PROSITE" id="PS50995"/>
    </source>
</evidence>
<dbReference type="GO" id="GO:0003700">
    <property type="term" value="F:DNA-binding transcription factor activity"/>
    <property type="evidence" value="ECO:0007669"/>
    <property type="project" value="InterPro"/>
</dbReference>
<accession>A0A4U1J0W5</accession>
<evidence type="ECO:0000313" key="4">
    <source>
        <dbReference type="Proteomes" id="UP000309215"/>
    </source>
</evidence>
<dbReference type="PANTHER" id="PTHR33164">
    <property type="entry name" value="TRANSCRIPTIONAL REGULATOR, MARR FAMILY"/>
    <property type="match status" value="1"/>
</dbReference>
<feature type="domain" description="HTH marR-type" evidence="1">
    <location>
        <begin position="19"/>
        <end position="151"/>
    </location>
</feature>
<gene>
    <name evidence="3" type="ORF">E8A74_32490</name>
    <name evidence="2" type="ORF">E8A74_34190</name>
</gene>
<keyword evidence="4" id="KW-1185">Reference proteome</keyword>
<dbReference type="Pfam" id="PF12802">
    <property type="entry name" value="MarR_2"/>
    <property type="match status" value="1"/>
</dbReference>
<dbReference type="SMART" id="SM00347">
    <property type="entry name" value="HTH_MARR"/>
    <property type="match status" value="1"/>
</dbReference>
<dbReference type="Gene3D" id="1.10.10.10">
    <property type="entry name" value="Winged helix-like DNA-binding domain superfamily/Winged helix DNA-binding domain"/>
    <property type="match status" value="1"/>
</dbReference>
<dbReference type="GO" id="GO:0006950">
    <property type="term" value="P:response to stress"/>
    <property type="evidence" value="ECO:0007669"/>
    <property type="project" value="TreeGrafter"/>
</dbReference>
<comment type="caution">
    <text evidence="2">The sequence shown here is derived from an EMBL/GenBank/DDBJ whole genome shotgun (WGS) entry which is preliminary data.</text>
</comment>
<dbReference type="InterPro" id="IPR000835">
    <property type="entry name" value="HTH_MarR-typ"/>
</dbReference>
<dbReference type="InterPro" id="IPR036390">
    <property type="entry name" value="WH_DNA-bd_sf"/>
</dbReference>
<name>A0A4U1J0W5_9BACT</name>
<dbReference type="RefSeq" id="WP_136933007.1">
    <property type="nucleotide sequence ID" value="NZ_SSMQ01000042.1"/>
</dbReference>
<sequence>MASSTGGRPTEAPLASSETLCNCLAVRQAARQITQLYDEELAGTGLRATQYAVLSRLSRIAPATVQDLAEALVMDRTTLAHNLKPLEREGLVVMGVAAHDRRVRELRLTPAGTAKLQEARVAWARAQARFEHAFGAEDAAELRRQLARAVEAVRT</sequence>
<dbReference type="OrthoDB" id="195851at2"/>
<dbReference type="InterPro" id="IPR039422">
    <property type="entry name" value="MarR/SlyA-like"/>
</dbReference>
<dbReference type="InterPro" id="IPR036388">
    <property type="entry name" value="WH-like_DNA-bd_sf"/>
</dbReference>
<dbReference type="PANTHER" id="PTHR33164:SF105">
    <property type="entry name" value="TRANSCRIPTIONAL REPRESSOR PROTEIN-RELATED"/>
    <property type="match status" value="1"/>
</dbReference>
<dbReference type="EMBL" id="SSMQ01000046">
    <property type="protein sequence ID" value="TKD00552.1"/>
    <property type="molecule type" value="Genomic_DNA"/>
</dbReference>